<dbReference type="Pfam" id="PF06221">
    <property type="entry name" value="zf-C2HC5"/>
    <property type="match status" value="1"/>
</dbReference>
<sequence>MASLEEWATDQLGVFLGALGFDAEAIQMHILPDLARLDTPEALMNHLTDLLGTDPSALGFIKEYSRRRFPPKSARSSPRPSAPKVQTPPLPPSAPPQQPQQHVPSSSSNVFPSLPANANANTNHWPANINVYMKNKTEGDYVSSQKGKKQKSTTASTSAIAQNDQNEKQQQDQQKKKKKKNEMTLETALKELDIQTSTDSKRRPCQCQATKHPLLTVAPNCLNCGKIICTQEGTGPCTFCGTPVLSKEQQVALIAEAKRKRSEAKVQQNQQQQPRRAKAAPTPSVGYAAKAGGGFSYHTEIVDDQEEEERRKRAEAHKEKLLEYQRTSAKRTTVIDQATDFILPSDMSNPWLSPQERALQMKQQQANLKKLQNQGAAAKRRVMTLDIGSRQVTMQDHVSSESESEEEPQEIKAPTPARASADDGSAGTYANNPLLKGIHAPKFMGEHQREGKGGRRRRIQRVQYDQDDAEDDHELQFASRIADDKDVTFEPVSCG</sequence>
<dbReference type="GO" id="GO:0072344">
    <property type="term" value="P:rescue of stalled ribosome"/>
    <property type="evidence" value="ECO:0007669"/>
    <property type="project" value="InterPro"/>
</dbReference>
<dbReference type="InterPro" id="IPR039128">
    <property type="entry name" value="TRIP4-like"/>
</dbReference>
<comment type="caution">
    <text evidence="3">The sequence shown here is derived from an EMBL/GenBank/DDBJ whole genome shotgun (WGS) entry which is preliminary data.</text>
</comment>
<organism evidence="3 4">
    <name type="scientific">Syncephalastrum racemosum</name>
    <name type="common">Filamentous fungus</name>
    <dbReference type="NCBI Taxonomy" id="13706"/>
    <lineage>
        <taxon>Eukaryota</taxon>
        <taxon>Fungi</taxon>
        <taxon>Fungi incertae sedis</taxon>
        <taxon>Mucoromycota</taxon>
        <taxon>Mucoromycotina</taxon>
        <taxon>Mucoromycetes</taxon>
        <taxon>Mucorales</taxon>
        <taxon>Syncephalastraceae</taxon>
        <taxon>Syncephalastrum</taxon>
    </lineage>
</organism>
<feature type="compositionally biased region" description="Low complexity" evidence="1">
    <location>
        <begin position="71"/>
        <end position="84"/>
    </location>
</feature>
<dbReference type="FunCoup" id="A0A1X2HJT4">
    <property type="interactions" value="163"/>
</dbReference>
<feature type="compositionally biased region" description="Basic and acidic residues" evidence="1">
    <location>
        <begin position="165"/>
        <end position="174"/>
    </location>
</feature>
<feature type="region of interest" description="Disordered" evidence="1">
    <location>
        <begin position="140"/>
        <end position="184"/>
    </location>
</feature>
<dbReference type="Proteomes" id="UP000242180">
    <property type="component" value="Unassembled WGS sequence"/>
</dbReference>
<feature type="compositionally biased region" description="Basic and acidic residues" evidence="1">
    <location>
        <begin position="444"/>
        <end position="453"/>
    </location>
</feature>
<feature type="region of interest" description="Disordered" evidence="1">
    <location>
        <begin position="386"/>
        <end position="473"/>
    </location>
</feature>
<dbReference type="GO" id="GO:0008270">
    <property type="term" value="F:zinc ion binding"/>
    <property type="evidence" value="ECO:0007669"/>
    <property type="project" value="InterPro"/>
</dbReference>
<feature type="compositionally biased region" description="Pro residues" evidence="1">
    <location>
        <begin position="86"/>
        <end position="98"/>
    </location>
</feature>
<feature type="compositionally biased region" description="Low complexity" evidence="1">
    <location>
        <begin position="99"/>
        <end position="108"/>
    </location>
</feature>
<accession>A0A1X2HJT4</accession>
<dbReference type="GO" id="GO:0180022">
    <property type="term" value="C:RQC-trigger complex"/>
    <property type="evidence" value="ECO:0007669"/>
    <property type="project" value="InterPro"/>
</dbReference>
<name>A0A1X2HJT4_SYNRA</name>
<feature type="domain" description="TRIP4/RQT4 C2HC5-type zinc finger" evidence="2">
    <location>
        <begin position="202"/>
        <end position="254"/>
    </location>
</feature>
<dbReference type="GO" id="GO:0005634">
    <property type="term" value="C:nucleus"/>
    <property type="evidence" value="ECO:0007669"/>
    <property type="project" value="InterPro"/>
</dbReference>
<gene>
    <name evidence="3" type="ORF">BCR43DRAFT_562590</name>
</gene>
<evidence type="ECO:0000313" key="3">
    <source>
        <dbReference type="EMBL" id="ORY99307.1"/>
    </source>
</evidence>
<dbReference type="GO" id="GO:0045893">
    <property type="term" value="P:positive regulation of DNA-templated transcription"/>
    <property type="evidence" value="ECO:0007669"/>
    <property type="project" value="TreeGrafter"/>
</dbReference>
<dbReference type="InParanoid" id="A0A1X2HJT4"/>
<evidence type="ECO:0000256" key="1">
    <source>
        <dbReference type="SAM" id="MobiDB-lite"/>
    </source>
</evidence>
<evidence type="ECO:0000313" key="4">
    <source>
        <dbReference type="Proteomes" id="UP000242180"/>
    </source>
</evidence>
<dbReference type="PANTHER" id="PTHR12963">
    <property type="entry name" value="THYROID RECEPTOR INTERACTING PROTEIN RELATED"/>
    <property type="match status" value="1"/>
</dbReference>
<dbReference type="STRING" id="13706.A0A1X2HJT4"/>
<protein>
    <submittedName>
        <fullName evidence="3">Putative zinc finger motif, C2HC5-type-domain-containing protein</fullName>
    </submittedName>
</protein>
<proteinExistence type="predicted"/>
<reference evidence="3 4" key="1">
    <citation type="submission" date="2016-07" db="EMBL/GenBank/DDBJ databases">
        <title>Pervasive Adenine N6-methylation of Active Genes in Fungi.</title>
        <authorList>
            <consortium name="DOE Joint Genome Institute"/>
            <person name="Mondo S.J."/>
            <person name="Dannebaum R.O."/>
            <person name="Kuo R.C."/>
            <person name="Labutti K."/>
            <person name="Haridas S."/>
            <person name="Kuo A."/>
            <person name="Salamov A."/>
            <person name="Ahrendt S.R."/>
            <person name="Lipzen A."/>
            <person name="Sullivan W."/>
            <person name="Andreopoulos W.B."/>
            <person name="Clum A."/>
            <person name="Lindquist E."/>
            <person name="Daum C."/>
            <person name="Ramamoorthy G.K."/>
            <person name="Gryganskyi A."/>
            <person name="Culley D."/>
            <person name="Magnuson J.K."/>
            <person name="James T.Y."/>
            <person name="O'Malley M.A."/>
            <person name="Stajich J.E."/>
            <person name="Spatafora J.W."/>
            <person name="Visel A."/>
            <person name="Grigoriev I.V."/>
        </authorList>
    </citation>
    <scope>NUCLEOTIDE SEQUENCE [LARGE SCALE GENOMIC DNA]</scope>
    <source>
        <strain evidence="3 4">NRRL 2496</strain>
    </source>
</reference>
<dbReference type="AlphaFoldDB" id="A0A1X2HJT4"/>
<dbReference type="PANTHER" id="PTHR12963:SF4">
    <property type="entry name" value="ACTIVATING SIGNAL COINTEGRATOR 1"/>
    <property type="match status" value="1"/>
</dbReference>
<evidence type="ECO:0000259" key="2">
    <source>
        <dbReference type="Pfam" id="PF06221"/>
    </source>
</evidence>
<dbReference type="OrthoDB" id="338816at2759"/>
<feature type="compositionally biased region" description="Low complexity" evidence="1">
    <location>
        <begin position="152"/>
        <end position="164"/>
    </location>
</feature>
<feature type="region of interest" description="Disordered" evidence="1">
    <location>
        <begin position="68"/>
        <end position="123"/>
    </location>
</feature>
<dbReference type="InterPro" id="IPR009349">
    <property type="entry name" value="TRIP4/RQT4_C2HC5_Znf"/>
</dbReference>
<dbReference type="OMA" id="MWASPQE"/>
<dbReference type="EMBL" id="MCGN01000003">
    <property type="protein sequence ID" value="ORY99307.1"/>
    <property type="molecule type" value="Genomic_DNA"/>
</dbReference>
<feature type="region of interest" description="Disordered" evidence="1">
    <location>
        <begin position="261"/>
        <end position="289"/>
    </location>
</feature>
<keyword evidence="4" id="KW-1185">Reference proteome</keyword>